<dbReference type="Gene3D" id="3.40.50.300">
    <property type="entry name" value="P-loop containing nucleotide triphosphate hydrolases"/>
    <property type="match status" value="1"/>
</dbReference>
<protein>
    <submittedName>
        <fullName evidence="1">Uncharacterized protein</fullName>
    </submittedName>
</protein>
<reference evidence="1 2" key="1">
    <citation type="journal article" date="2019" name="Emerg. Microbes Infect.">
        <title>Comprehensive subspecies identification of 175 nontuberculous mycobacteria species based on 7547 genomic profiles.</title>
        <authorList>
            <person name="Matsumoto Y."/>
            <person name="Kinjo T."/>
            <person name="Motooka D."/>
            <person name="Nabeya D."/>
            <person name="Jung N."/>
            <person name="Uechi K."/>
            <person name="Horii T."/>
            <person name="Iida T."/>
            <person name="Fujita J."/>
            <person name="Nakamura S."/>
        </authorList>
    </citation>
    <scope>NUCLEOTIDE SEQUENCE [LARGE SCALE GENOMIC DNA]</scope>
    <source>
        <strain evidence="1 2">JCM 17423</strain>
    </source>
</reference>
<dbReference type="Proteomes" id="UP000466607">
    <property type="component" value="Chromosome"/>
</dbReference>
<dbReference type="EMBL" id="AP022586">
    <property type="protein sequence ID" value="BBY18403.1"/>
    <property type="molecule type" value="Genomic_DNA"/>
</dbReference>
<organism evidence="1 2">
    <name type="scientific">Mycolicibacterium litorale</name>
    <dbReference type="NCBI Taxonomy" id="758802"/>
    <lineage>
        <taxon>Bacteria</taxon>
        <taxon>Bacillati</taxon>
        <taxon>Actinomycetota</taxon>
        <taxon>Actinomycetes</taxon>
        <taxon>Mycobacteriales</taxon>
        <taxon>Mycobacteriaceae</taxon>
        <taxon>Mycolicibacterium</taxon>
    </lineage>
</organism>
<dbReference type="AlphaFoldDB" id="A0AAD1MW58"/>
<dbReference type="RefSeq" id="WP_134058323.1">
    <property type="nucleotide sequence ID" value="NZ_AP022586.1"/>
</dbReference>
<evidence type="ECO:0000313" key="1">
    <source>
        <dbReference type="EMBL" id="BBY18403.1"/>
    </source>
</evidence>
<evidence type="ECO:0000313" key="2">
    <source>
        <dbReference type="Proteomes" id="UP000466607"/>
    </source>
</evidence>
<dbReference type="SUPFAM" id="SSF52540">
    <property type="entry name" value="P-loop containing nucleoside triphosphate hydrolases"/>
    <property type="match status" value="1"/>
</dbReference>
<dbReference type="InterPro" id="IPR027417">
    <property type="entry name" value="P-loop_NTPase"/>
</dbReference>
<name>A0AAD1MW58_9MYCO</name>
<accession>A0AAD1MW58</accession>
<proteinExistence type="predicted"/>
<gene>
    <name evidence="1" type="ORF">MLIT_39950</name>
</gene>
<keyword evidence="2" id="KW-1185">Reference proteome</keyword>
<sequence length="333" mass="34096">MPRLPRGPESVTGRRREGAAIFVDVLTRFAQDGGDAAVSAVAARAAAPVRVAVGGRPGVGRATLTRALACAEGIRIAGGAADVAVVVVAESVKPEDRSAVAAWREAGVPVLVVCNKADRTGAGPQEALRRAAGAPVVPAVALLAGVTLDDEAAGALRALAAEPADLSSHQAFLDCAHPLPRDVRLRLLRLLDRNGVAHAVAALRDGADAGQLPSLLRGLSGVDGVLAEVDTLAAPVRYRRVRAAVTELQALATGSPAVADFLAGDDAVLAAMTAAVDVVQAAGLRVDAGDDPATHLRRAVRWRAYSRGPVGPLHRACGADICRGSLRLLGRHR</sequence>